<dbReference type="Proteomes" id="UP000478052">
    <property type="component" value="Unassembled WGS sequence"/>
</dbReference>
<proteinExistence type="predicted"/>
<feature type="region of interest" description="Disordered" evidence="1">
    <location>
        <begin position="195"/>
        <end position="227"/>
    </location>
</feature>
<name>A0A6G0VQZ1_APHCR</name>
<dbReference type="EMBL" id="VUJU01013050">
    <property type="protein sequence ID" value="KAF0706065.1"/>
    <property type="molecule type" value="Genomic_DNA"/>
</dbReference>
<feature type="non-terminal residue" evidence="3">
    <location>
        <position position="1"/>
    </location>
</feature>
<dbReference type="InterPro" id="IPR005162">
    <property type="entry name" value="Retrotrans_gag_dom"/>
</dbReference>
<feature type="region of interest" description="Disordered" evidence="1">
    <location>
        <begin position="402"/>
        <end position="448"/>
    </location>
</feature>
<reference evidence="3 4" key="1">
    <citation type="submission" date="2019-08" db="EMBL/GenBank/DDBJ databases">
        <title>Whole genome of Aphis craccivora.</title>
        <authorList>
            <person name="Voronova N.V."/>
            <person name="Shulinski R.S."/>
            <person name="Bandarenka Y.V."/>
            <person name="Zhorov D.G."/>
            <person name="Warner D."/>
        </authorList>
    </citation>
    <scope>NUCLEOTIDE SEQUENCE [LARGE SCALE GENOMIC DNA]</scope>
    <source>
        <strain evidence="3">180601</strain>
        <tissue evidence="3">Whole Body</tissue>
    </source>
</reference>
<evidence type="ECO:0000313" key="4">
    <source>
        <dbReference type="Proteomes" id="UP000478052"/>
    </source>
</evidence>
<dbReference type="Pfam" id="PF03732">
    <property type="entry name" value="Retrotrans_gag"/>
    <property type="match status" value="1"/>
</dbReference>
<protein>
    <submittedName>
        <fullName evidence="3">Putative global transcription activator SNF2L2</fullName>
    </submittedName>
</protein>
<dbReference type="AlphaFoldDB" id="A0A6G0VQZ1"/>
<feature type="non-terminal residue" evidence="3">
    <location>
        <position position="485"/>
    </location>
</feature>
<feature type="domain" description="Retrotransposon gag" evidence="2">
    <location>
        <begin position="79"/>
        <end position="160"/>
    </location>
</feature>
<evidence type="ECO:0000259" key="2">
    <source>
        <dbReference type="Pfam" id="PF03732"/>
    </source>
</evidence>
<comment type="caution">
    <text evidence="3">The sequence shown here is derived from an EMBL/GenBank/DDBJ whole genome shotgun (WGS) entry which is preliminary data.</text>
</comment>
<keyword evidence="4" id="KW-1185">Reference proteome</keyword>
<organism evidence="3 4">
    <name type="scientific">Aphis craccivora</name>
    <name type="common">Cowpea aphid</name>
    <dbReference type="NCBI Taxonomy" id="307492"/>
    <lineage>
        <taxon>Eukaryota</taxon>
        <taxon>Metazoa</taxon>
        <taxon>Ecdysozoa</taxon>
        <taxon>Arthropoda</taxon>
        <taxon>Hexapoda</taxon>
        <taxon>Insecta</taxon>
        <taxon>Pterygota</taxon>
        <taxon>Neoptera</taxon>
        <taxon>Paraneoptera</taxon>
        <taxon>Hemiptera</taxon>
        <taxon>Sternorrhyncha</taxon>
        <taxon>Aphidomorpha</taxon>
        <taxon>Aphidoidea</taxon>
        <taxon>Aphididae</taxon>
        <taxon>Aphidini</taxon>
        <taxon>Aphis</taxon>
        <taxon>Aphis</taxon>
    </lineage>
</organism>
<evidence type="ECO:0000313" key="3">
    <source>
        <dbReference type="EMBL" id="KAF0706065.1"/>
    </source>
</evidence>
<gene>
    <name evidence="3" type="ORF">FWK35_00035758</name>
</gene>
<accession>A0A6G0VQZ1</accession>
<sequence>NSRNRSLPEASGNRSGVVGNLSVVSGRSHGEALRSKFSGEKRVHFTDSLLIPQDGLNMACASLPEFVGKREEDPVRFLLQLKAQAGTWWGTMRALDLPWQEFKSELLEKFNGDELQSSLQSELLSTAQTKTESLGEYVLHKYQLYWRLNLGLTEEAVVMTVVGLMRDEFRIHARILRLKSFSELRALAHLELAEGSPDAGKNDPELTGADRNPSGEIEDSPVEPDDAPVINDAYPVASSFKAPSTYNTPEVPGKGNLSVGDWVYYKAHPQSSAEKRFHAGFAPKWLGPVKLGKPLGTRVFLTEGKHPTKLHVSAMKRAMAERVNPPQTRNNRPFRGMIATHVEKLRAMAAQLLREARRLTGEGSDDAVGGWSAERAATASFGQIRASPTAWALFERGFAEGRRSTRETIPQAGARPRAGPPGRVPPRRTAPAYQRHDVRDRRGRFQQGQQQDLSVMLCYGYPGYLVTHGNRKSSALVHRIEKCND</sequence>
<dbReference type="OrthoDB" id="6603848at2759"/>
<feature type="compositionally biased region" description="Acidic residues" evidence="1">
    <location>
        <begin position="216"/>
        <end position="226"/>
    </location>
</feature>
<evidence type="ECO:0000256" key="1">
    <source>
        <dbReference type="SAM" id="MobiDB-lite"/>
    </source>
</evidence>